<evidence type="ECO:0000313" key="1">
    <source>
        <dbReference type="EMBL" id="AHZ60146.1"/>
    </source>
</evidence>
<dbReference type="KEGG" id="vg:22113444"/>
<name>A0A075E0Q1_9CAUD</name>
<proteinExistence type="predicted"/>
<reference evidence="1 2" key="1">
    <citation type="journal article" date="2014" name="Arch. Virol.">
        <title>Complete genome sequence of a broad-host-range lytic Dickeya spp. bacteriophage ?D5.</title>
        <authorList>
            <person name="Czajkowski R."/>
            <person name="Ozymko Z."/>
            <person name="Zwirowski S."/>
            <person name="Lojkowska E."/>
        </authorList>
    </citation>
    <scope>NUCLEOTIDE SEQUENCE [LARGE SCALE GENOMIC DNA]</scope>
</reference>
<organism evidence="1 2">
    <name type="scientific">Dickeya phage RC-2014</name>
    <dbReference type="NCBI Taxonomy" id="1477406"/>
    <lineage>
        <taxon>Viruses</taxon>
        <taxon>Duplodnaviria</taxon>
        <taxon>Heunggongvirae</taxon>
        <taxon>Uroviricota</taxon>
        <taxon>Caudoviricetes</taxon>
        <taxon>Pantevenvirales</taxon>
        <taxon>Ackermannviridae</taxon>
        <taxon>Aglimvirinae</taxon>
        <taxon>Limestonevirus</taxon>
        <taxon>Limestonevirus RC2014</taxon>
    </lineage>
</organism>
<dbReference type="EMBL" id="KJ716335">
    <property type="protein sequence ID" value="AHZ60146.1"/>
    <property type="molecule type" value="Genomic_DNA"/>
</dbReference>
<protein>
    <submittedName>
        <fullName evidence="1">Uncharacterized protein</fullName>
    </submittedName>
</protein>
<dbReference type="GeneID" id="22113444"/>
<accession>A0A075E0Q1</accession>
<dbReference type="Proteomes" id="UP000028741">
    <property type="component" value="Segment"/>
</dbReference>
<gene>
    <name evidence="1" type="ORF">DA66_0129</name>
</gene>
<sequence length="190" mass="21871">MHINTAVTKHIIPLLEKYEGKKLNDIPFQQIAEEIKRLTKKEANFHRVLSSGVELAKSDLRNASTFSFNIVATSNLVSELTRSSQVRRDRFRHLCVPNNNEVTRVGIKLEAIRSEVCFTVNYILEPETQHVYFAAVIGFYGTSINGWADRVELKETLNKHSTPSTHYMSREAALEYVYLLERDVKLKVFK</sequence>
<evidence type="ECO:0000313" key="2">
    <source>
        <dbReference type="Proteomes" id="UP000028741"/>
    </source>
</evidence>
<dbReference type="RefSeq" id="YP_009102969.1">
    <property type="nucleotide sequence ID" value="NC_025452.1"/>
</dbReference>
<keyword evidence="2" id="KW-1185">Reference proteome</keyword>